<dbReference type="STRING" id="1121937.GCA_000423125_00242"/>
<name>A0A3C1KTH7_9GAMM</name>
<organism evidence="1 2">
    <name type="scientific">Haliea salexigens</name>
    <dbReference type="NCBI Taxonomy" id="287487"/>
    <lineage>
        <taxon>Bacteria</taxon>
        <taxon>Pseudomonadati</taxon>
        <taxon>Pseudomonadota</taxon>
        <taxon>Gammaproteobacteria</taxon>
        <taxon>Cellvibrionales</taxon>
        <taxon>Halieaceae</taxon>
        <taxon>Haliea</taxon>
    </lineage>
</organism>
<reference evidence="1 2" key="1">
    <citation type="journal article" date="2018" name="Nat. Biotechnol.">
        <title>A standardized bacterial taxonomy based on genome phylogeny substantially revises the tree of life.</title>
        <authorList>
            <person name="Parks D.H."/>
            <person name="Chuvochina M."/>
            <person name="Waite D.W."/>
            <person name="Rinke C."/>
            <person name="Skarshewski A."/>
            <person name="Chaumeil P.A."/>
            <person name="Hugenholtz P."/>
        </authorList>
    </citation>
    <scope>NUCLEOTIDE SEQUENCE [LARGE SCALE GENOMIC DNA]</scope>
    <source>
        <strain evidence="1">UBA9158</strain>
    </source>
</reference>
<evidence type="ECO:0000313" key="1">
    <source>
        <dbReference type="EMBL" id="HAN29604.1"/>
    </source>
</evidence>
<feature type="non-terminal residue" evidence="1">
    <location>
        <position position="1"/>
    </location>
</feature>
<protein>
    <submittedName>
        <fullName evidence="1">Uncharacterized protein</fullName>
    </submittedName>
</protein>
<evidence type="ECO:0000313" key="2">
    <source>
        <dbReference type="Proteomes" id="UP000259273"/>
    </source>
</evidence>
<sequence length="140" mass="16138">EALWQLSEQGEFLLDYGVLFELEKYRHEEIWEYATTLLLERELGRFSATVNLGVIYEWGDDIEDEFETAAALQARYRHSPLIEPALELYLGEDTRALGPMLQGMARLGSRQALRWEAGVVWGLDATTADYTLRGVLEYEF</sequence>
<dbReference type="AlphaFoldDB" id="A0A3C1KTH7"/>
<dbReference type="EMBL" id="DMND01000243">
    <property type="protein sequence ID" value="HAN29604.1"/>
    <property type="molecule type" value="Genomic_DNA"/>
</dbReference>
<proteinExistence type="predicted"/>
<dbReference type="Proteomes" id="UP000259273">
    <property type="component" value="Unassembled WGS sequence"/>
</dbReference>
<comment type="caution">
    <text evidence="1">The sequence shown here is derived from an EMBL/GenBank/DDBJ whole genome shotgun (WGS) entry which is preliminary data.</text>
</comment>
<accession>A0A3C1KTH7</accession>
<gene>
    <name evidence="1" type="ORF">DCP75_18135</name>
</gene>